<dbReference type="AlphaFoldDB" id="A0A1L4FNP7"/>
<dbReference type="EMBL" id="CACVKT020008950">
    <property type="protein sequence ID" value="CAC5418797.1"/>
    <property type="molecule type" value="Genomic_DNA"/>
</dbReference>
<evidence type="ECO:0000256" key="7">
    <source>
        <dbReference type="ARBA" id="ARBA00023157"/>
    </source>
</evidence>
<name>A0A1L4FNP7_MYTCO</name>
<comment type="function">
    <text evidence="10">Ligand for members of the frizzled family of seven transmembrane receptors.</text>
</comment>
<dbReference type="GO" id="GO:0005109">
    <property type="term" value="F:frizzled binding"/>
    <property type="evidence" value="ECO:0007669"/>
    <property type="project" value="TreeGrafter"/>
</dbReference>
<evidence type="ECO:0000256" key="8">
    <source>
        <dbReference type="ARBA" id="ARBA00023180"/>
    </source>
</evidence>
<evidence type="ECO:0000313" key="12">
    <source>
        <dbReference type="EMBL" id="CAC5418797.1"/>
    </source>
</evidence>
<dbReference type="SMR" id="A0A1L4FNP7"/>
<gene>
    <name evidence="11" type="primary">wnt4</name>
    <name evidence="12" type="ORF">MCOR_51209</name>
</gene>
<comment type="similarity">
    <text evidence="2 10">Belongs to the Wnt family.</text>
</comment>
<comment type="subcellular location">
    <subcellularLocation>
        <location evidence="1 10">Secreted</location>
        <location evidence="1 10">Extracellular space</location>
        <location evidence="1 10">Extracellular matrix</location>
    </subcellularLocation>
</comment>
<dbReference type="CDD" id="cd19336">
    <property type="entry name" value="Wnt_Wnt4"/>
    <property type="match status" value="1"/>
</dbReference>
<organism evidence="11">
    <name type="scientific">Mytilus coruscus</name>
    <name type="common">Sea mussel</name>
    <dbReference type="NCBI Taxonomy" id="42192"/>
    <lineage>
        <taxon>Eukaryota</taxon>
        <taxon>Metazoa</taxon>
        <taxon>Spiralia</taxon>
        <taxon>Lophotrochozoa</taxon>
        <taxon>Mollusca</taxon>
        <taxon>Bivalvia</taxon>
        <taxon>Autobranchia</taxon>
        <taxon>Pteriomorphia</taxon>
        <taxon>Mytilida</taxon>
        <taxon>Mytiloidea</taxon>
        <taxon>Mytilidae</taxon>
        <taxon>Mytilinae</taxon>
        <taxon>Mytilus</taxon>
    </lineage>
</organism>
<protein>
    <recommendedName>
        <fullName evidence="10">Protein Wnt</fullName>
    </recommendedName>
</protein>
<keyword evidence="13" id="KW-1185">Reference proteome</keyword>
<evidence type="ECO:0000256" key="9">
    <source>
        <dbReference type="ARBA" id="ARBA00023288"/>
    </source>
</evidence>
<keyword evidence="6 10" id="KW-0879">Wnt signaling pathway</keyword>
<keyword evidence="9" id="KW-0449">Lipoprotein</keyword>
<dbReference type="GO" id="GO:0045165">
    <property type="term" value="P:cell fate commitment"/>
    <property type="evidence" value="ECO:0007669"/>
    <property type="project" value="TreeGrafter"/>
</dbReference>
<dbReference type="GO" id="GO:0030182">
    <property type="term" value="P:neuron differentiation"/>
    <property type="evidence" value="ECO:0007669"/>
    <property type="project" value="TreeGrafter"/>
</dbReference>
<dbReference type="PANTHER" id="PTHR12027:SF101">
    <property type="entry name" value="PROTEIN WNT-4"/>
    <property type="match status" value="1"/>
</dbReference>
<dbReference type="PANTHER" id="PTHR12027">
    <property type="entry name" value="WNT RELATED"/>
    <property type="match status" value="1"/>
</dbReference>
<dbReference type="PRINTS" id="PR01349">
    <property type="entry name" value="WNTPROTEIN"/>
</dbReference>
<keyword evidence="3 10" id="KW-0217">Developmental protein</keyword>
<dbReference type="Proteomes" id="UP000507470">
    <property type="component" value="Unassembled WGS sequence"/>
</dbReference>
<evidence type="ECO:0000313" key="13">
    <source>
        <dbReference type="Proteomes" id="UP000507470"/>
    </source>
</evidence>
<dbReference type="InterPro" id="IPR005817">
    <property type="entry name" value="Wnt"/>
</dbReference>
<proteinExistence type="evidence at transcript level"/>
<keyword evidence="8" id="KW-0325">Glycoprotein</keyword>
<evidence type="ECO:0000256" key="1">
    <source>
        <dbReference type="ARBA" id="ARBA00004498"/>
    </source>
</evidence>
<evidence type="ECO:0000256" key="6">
    <source>
        <dbReference type="ARBA" id="ARBA00022687"/>
    </source>
</evidence>
<evidence type="ECO:0000256" key="3">
    <source>
        <dbReference type="ARBA" id="ARBA00022473"/>
    </source>
</evidence>
<reference evidence="12 13" key="2">
    <citation type="submission" date="2020-06" db="EMBL/GenBank/DDBJ databases">
        <authorList>
            <person name="Li R."/>
            <person name="Bekaert M."/>
        </authorList>
    </citation>
    <scope>NUCLEOTIDE SEQUENCE [LARGE SCALE GENOMIC DNA]</scope>
    <source>
        <strain evidence="12">Wild</strain>
        <strain evidence="13">wild</strain>
    </source>
</reference>
<dbReference type="GO" id="GO:0060070">
    <property type="term" value="P:canonical Wnt signaling pathway"/>
    <property type="evidence" value="ECO:0007669"/>
    <property type="project" value="TreeGrafter"/>
</dbReference>
<dbReference type="InterPro" id="IPR043158">
    <property type="entry name" value="Wnt_C"/>
</dbReference>
<dbReference type="OrthoDB" id="5945655at2759"/>
<dbReference type="Gene3D" id="3.30.2460.20">
    <property type="match status" value="1"/>
</dbReference>
<sequence length="357" mass="40121">MTRLDMNTTSTGFCILLQFLTFVGGIQWLSLAKMSSLSTIQIPETCDSLVGLVKRQRKICRKNIEIMDSVKNGANNAILECQYQFRNRRWNCSMVETRNIFGNVLKLGTREASFVHALSSAGVAHAVTRACSSGRLTQCGCDRTVSGPSDQGFEWSGCSDNIAFGIAFAKTFVDAREKRKRKNNKNIGRQLMNIHNNQAGRKSIENNMRIECKCHGVSGSCELRTCWRAMPTFREVGSKIKEKFDGATEVKLVYTNTLPRLVPVNPEFKAHTSSDLVYLVASPDFCEPDPKSGSLGTKGRICNKNSKAIDGCDLLCCGRGYESRKKRIVERCYCKFHWCCYVSCQECVREVEEHYCK</sequence>
<accession>A0A1L4FNP7</accession>
<dbReference type="SMART" id="SM00097">
    <property type="entry name" value="WNT1"/>
    <property type="match status" value="1"/>
</dbReference>
<evidence type="ECO:0000256" key="5">
    <source>
        <dbReference type="ARBA" id="ARBA00022530"/>
    </source>
</evidence>
<dbReference type="InterPro" id="IPR018161">
    <property type="entry name" value="Wnt_CS"/>
</dbReference>
<evidence type="ECO:0000256" key="10">
    <source>
        <dbReference type="RuleBase" id="RU003500"/>
    </source>
</evidence>
<dbReference type="EMBL" id="KX082977">
    <property type="protein sequence ID" value="APJ36641.1"/>
    <property type="molecule type" value="mRNA"/>
</dbReference>
<evidence type="ECO:0000256" key="2">
    <source>
        <dbReference type="ARBA" id="ARBA00005683"/>
    </source>
</evidence>
<dbReference type="GO" id="GO:0005125">
    <property type="term" value="F:cytokine activity"/>
    <property type="evidence" value="ECO:0007669"/>
    <property type="project" value="TreeGrafter"/>
</dbReference>
<dbReference type="FunFam" id="3.30.2460.20:FF:000001">
    <property type="entry name" value="Wnt homolog"/>
    <property type="match status" value="1"/>
</dbReference>
<evidence type="ECO:0000313" key="11">
    <source>
        <dbReference type="EMBL" id="APJ36641.1"/>
    </source>
</evidence>
<keyword evidence="5" id="KW-0272">Extracellular matrix</keyword>
<evidence type="ECO:0000256" key="4">
    <source>
        <dbReference type="ARBA" id="ARBA00022525"/>
    </source>
</evidence>
<reference evidence="11" key="1">
    <citation type="submission" date="2016-04" db="EMBL/GenBank/DDBJ databases">
        <authorList>
            <person name="Evans L.H."/>
            <person name="Alamgir A."/>
            <person name="Owens N."/>
            <person name="Weber N.D."/>
            <person name="Virtaneva K."/>
            <person name="Barbian K."/>
            <person name="Babar A."/>
            <person name="Rosenke K."/>
        </authorList>
    </citation>
    <scope>NUCLEOTIDE SEQUENCE</scope>
</reference>
<dbReference type="Pfam" id="PF00110">
    <property type="entry name" value="wnt"/>
    <property type="match status" value="1"/>
</dbReference>
<dbReference type="PROSITE" id="PS00246">
    <property type="entry name" value="WNT1"/>
    <property type="match status" value="1"/>
</dbReference>
<keyword evidence="4" id="KW-0964">Secreted</keyword>
<keyword evidence="7" id="KW-1015">Disulfide bond</keyword>
<dbReference type="GO" id="GO:0005615">
    <property type="term" value="C:extracellular space"/>
    <property type="evidence" value="ECO:0007669"/>
    <property type="project" value="TreeGrafter"/>
</dbReference>